<dbReference type="RefSeq" id="WP_184196129.1">
    <property type="nucleotide sequence ID" value="NZ_JACHGW010000002.1"/>
</dbReference>
<protein>
    <submittedName>
        <fullName evidence="1">Uncharacterized protein</fullName>
    </submittedName>
</protein>
<name>A0A7W9SR48_ARMRO</name>
<proteinExistence type="predicted"/>
<organism evidence="1 2">
    <name type="scientific">Armatimonas rosea</name>
    <dbReference type="NCBI Taxonomy" id="685828"/>
    <lineage>
        <taxon>Bacteria</taxon>
        <taxon>Bacillati</taxon>
        <taxon>Armatimonadota</taxon>
        <taxon>Armatimonadia</taxon>
        <taxon>Armatimonadales</taxon>
        <taxon>Armatimonadaceae</taxon>
        <taxon>Armatimonas</taxon>
    </lineage>
</organism>
<keyword evidence="2" id="KW-1185">Reference proteome</keyword>
<comment type="caution">
    <text evidence="1">The sequence shown here is derived from an EMBL/GenBank/DDBJ whole genome shotgun (WGS) entry which is preliminary data.</text>
</comment>
<sequence>MASIWRVPPAVIREGKLLLDQQCWCWGQDIRHSDGNLLLAQGFVREHHAAEKDLSRYRQPPATLWAFGLFYDGLWLLRQDFKIRLAPSELPPDIWTVRDAELLYPATPDDGERLREKLRAACLWIAAYEESIPRAWRAETLRRWDKKSIPAAEQATRWRSLEEAIR</sequence>
<dbReference type="Proteomes" id="UP000520814">
    <property type="component" value="Unassembled WGS sequence"/>
</dbReference>
<reference evidence="1 2" key="1">
    <citation type="submission" date="2020-08" db="EMBL/GenBank/DDBJ databases">
        <title>Genomic Encyclopedia of Type Strains, Phase IV (KMG-IV): sequencing the most valuable type-strain genomes for metagenomic binning, comparative biology and taxonomic classification.</title>
        <authorList>
            <person name="Goeker M."/>
        </authorList>
    </citation>
    <scope>NUCLEOTIDE SEQUENCE [LARGE SCALE GENOMIC DNA]</scope>
    <source>
        <strain evidence="1 2">DSM 23562</strain>
    </source>
</reference>
<evidence type="ECO:0000313" key="1">
    <source>
        <dbReference type="EMBL" id="MBB6050693.1"/>
    </source>
</evidence>
<accession>A0A7W9SR48</accession>
<gene>
    <name evidence="1" type="ORF">HNQ39_002484</name>
</gene>
<evidence type="ECO:0000313" key="2">
    <source>
        <dbReference type="Proteomes" id="UP000520814"/>
    </source>
</evidence>
<dbReference type="AlphaFoldDB" id="A0A7W9SR48"/>
<dbReference type="EMBL" id="JACHGW010000002">
    <property type="protein sequence ID" value="MBB6050693.1"/>
    <property type="molecule type" value="Genomic_DNA"/>
</dbReference>